<dbReference type="InterPro" id="IPR021868">
    <property type="entry name" value="Alpha_2_Macroglob_MG3"/>
</dbReference>
<dbReference type="PANTHER" id="PTHR40094">
    <property type="entry name" value="ALPHA-2-MACROGLOBULIN HOMOLOG"/>
    <property type="match status" value="1"/>
</dbReference>
<reference evidence="7 8" key="1">
    <citation type="submission" date="2014-08" db="EMBL/GenBank/DDBJ databases">
        <title>Genomic and Phenotypic Diversity of Colwellia psychrerythraea strains from Disparate Marine Basins.</title>
        <authorList>
            <person name="Techtmann S.M."/>
            <person name="Stelling S.C."/>
            <person name="Utturkar S.M."/>
            <person name="Alshibli N."/>
            <person name="Harris A."/>
            <person name="Brown S.D."/>
            <person name="Hazen T.C."/>
        </authorList>
    </citation>
    <scope>NUCLEOTIDE SEQUENCE [LARGE SCALE GENOMIC DNA]</scope>
    <source>
        <strain evidence="7 8">GAB14E</strain>
    </source>
</reference>
<dbReference type="Pfam" id="PF01835">
    <property type="entry name" value="MG2"/>
    <property type="match status" value="1"/>
</dbReference>
<accession>A0A099KJ40</accession>
<comment type="similarity">
    <text evidence="1">Belongs to the protease inhibitor I39 (alpha-2-macroglobulin) family. Bacterial alpha-2-macroglobulin subfamily.</text>
</comment>
<evidence type="ECO:0000259" key="6">
    <source>
        <dbReference type="SMART" id="SM01360"/>
    </source>
</evidence>
<dbReference type="PANTHER" id="PTHR40094:SF1">
    <property type="entry name" value="UBIQUITIN DOMAIN-CONTAINING PROTEIN"/>
    <property type="match status" value="1"/>
</dbReference>
<dbReference type="Pfam" id="PF07678">
    <property type="entry name" value="TED_complement"/>
    <property type="match status" value="1"/>
</dbReference>
<evidence type="ECO:0000256" key="4">
    <source>
        <dbReference type="SAM" id="SignalP"/>
    </source>
</evidence>
<dbReference type="SMART" id="SM01359">
    <property type="entry name" value="A2M_N_2"/>
    <property type="match status" value="1"/>
</dbReference>
<dbReference type="SMART" id="SM01360">
    <property type="entry name" value="A2M"/>
    <property type="match status" value="1"/>
</dbReference>
<dbReference type="Pfam" id="PF17970">
    <property type="entry name" value="bMG1"/>
    <property type="match status" value="1"/>
</dbReference>
<sequence length="1702" mass="190844">MVKGLTKLKVILPLLLLLSACSEQPASTATQAENKTQKSASPDARIEKEQSPTIQDKDAALKPAKIPAKKPINAIPPELSKSEQSLDPLNKKNTVDALIQDDSNVIKEAVAQDYSNRKIEVLDIAERSFDGGNAIAVTLSAPLNPELKHDDYFSLTEKSGATVDDSIVLSKNNKVVYFPFIEPSSTYKLTVYKGLSASNGSKLQKDTFKAITTRSIIPSYNFASKGSFLPLKQHHGLPIELVNIKQVNVDYFKVPDDKVVQFLSNQGRFQDKINRYYVQNSISRTELVYSARYQFNGQKNKRRTFNLPIQDIEPLSSAGIYLAVMTQASNVSQKISMTHFMVTDIGMHVRVYKNQLEVALNSLTDQKPLAAVEVTLLNNSGKQLDQFKSSPDGLGTLRTNSGARYIVAHSEQSLSVVSLKGPALDLSNFTLAQRPFVADEIFVYSARDLYRPGESIDFNALLRDQDGQRIKAIALKASIKDPSGQTAKDFTWRSDSDGYFYQQFTIPKDAKTGAWLLEIRKYKNVLTSYKFKVEEFLPERLKLSFNQGETAKIYQLKDNLTVNVLGEYLYGAPASGNRFESRIAISPQRQPFQTLTDFQFGNIIEKNLSQQYKLADVKLDSQGKTAITIENRWAKVKSPVQVTLQASLFETGGRAISRRHQTTVISGNKLIGIKPHFKNNPEHNSRVTFDVVTTNAKGELTQSDALDVKLVREDRRYFWEFNNSEGWHYRWSDSEFVEYNSSVDTNANKASQLDVPVEYGRYRLEISDAETKTMTSVRFFAGYDWYSSWRNNQSSSQAARPDKVSLAWDKESYNAGDIAQLSIVPPKAGEALLLIESNKLLHSQRITIPAEGLNVAIEIDEQWQRHDIYASVVHLQYGDNKKRITPTRAIGLIHLPLNRESRKLELEIESAEEIYPNQSYQVKVKVDGHANQQAKLTLAMVDVGVLSLTDFDTPDVHKFFFEPRRFQVDSRDLYQNLIELNDAPLAKQKFGGDAELSRGGKKAQAEVQILSLFSGLVTVDNKGYATAAFNIPDFNGRVRLMAIAFTDDKFGSAESEMTIAAPIVSQIAMPRFLATGDQSTFALDLHNSTEQMQTLTVALTTTEPVSLSRANSNSEATASNSQEVTLAAKEKTTLIYPVSVGSQEGRAKVSLIVKGVEGYPIDRNWHIAVRSAYPALIEYKNATLAKDQSFSFSPSDYAHLKADTLEAVLSVNNRVEFNSREQMKHLLKYPYGCLEQSTSSTYPWLYANKEILDSLDLKNATNKNRLASINHGLSRIQAKALKNGSYGLWSNTSQEEHWLTAYVGDFLTDAKEQGIEVNSQQYQKTMARLTTYLKNQNGTYTNRWSESVKHYDFAYRAYAGYVLSRHNKASLAKLRDLAKHKSKDAESQLALIHLALALKNQGDDVNSQAMFDKAVVLERGTKYLSDYGSVIRDQALIIHLLIKHQYQLNYAFDTALALSKILADKKYLSTQERNALFLASISLEQGKQKDWQAQLNFNQAESVIKKAGAYSQKLSATDLQQELSLTNNSADRLYVNFSYQGVSKTKPQATTGDLTIERDYYDSKGQQIDASKLKVGDMVLVAIRVYSKRRSPDLLVVDLLPAGLELENQNLSHAIKLDSIFFDGKPASEWQKKTKILHQEFRDDRYVAAIDVGYRGTSYLFYLARAVTPGKYLVPAPLVENMYQPDKNAVGNTLNTIEITNL</sequence>
<dbReference type="Pfam" id="PF17962">
    <property type="entry name" value="bMG6"/>
    <property type="match status" value="1"/>
</dbReference>
<dbReference type="GO" id="GO:0005615">
    <property type="term" value="C:extracellular space"/>
    <property type="evidence" value="ECO:0007669"/>
    <property type="project" value="InterPro"/>
</dbReference>
<feature type="region of interest" description="Disordered" evidence="3">
    <location>
        <begin position="26"/>
        <end position="85"/>
    </location>
</feature>
<dbReference type="Pfam" id="PF00207">
    <property type="entry name" value="A2M"/>
    <property type="match status" value="1"/>
</dbReference>
<dbReference type="InterPro" id="IPR040639">
    <property type="entry name" value="A2MG_MG1"/>
</dbReference>
<feature type="compositionally biased region" description="Basic and acidic residues" evidence="3">
    <location>
        <begin position="44"/>
        <end position="60"/>
    </location>
</feature>
<evidence type="ECO:0000313" key="8">
    <source>
        <dbReference type="Proteomes" id="UP000029868"/>
    </source>
</evidence>
<evidence type="ECO:0000313" key="7">
    <source>
        <dbReference type="EMBL" id="KGJ90854.1"/>
    </source>
</evidence>
<feature type="domain" description="Alpha-2-macroglobulin" evidence="6">
    <location>
        <begin position="1011"/>
        <end position="1099"/>
    </location>
</feature>
<dbReference type="InterPro" id="IPR049120">
    <property type="entry name" value="A2M_bMG2"/>
</dbReference>
<dbReference type="CDD" id="cd02891">
    <property type="entry name" value="A2M_like"/>
    <property type="match status" value="1"/>
</dbReference>
<dbReference type="Pfam" id="PF07703">
    <property type="entry name" value="A2M_BRD"/>
    <property type="match status" value="1"/>
</dbReference>
<organism evidence="7 8">
    <name type="scientific">Colwellia psychrerythraea</name>
    <name type="common">Vibrio psychroerythus</name>
    <dbReference type="NCBI Taxonomy" id="28229"/>
    <lineage>
        <taxon>Bacteria</taxon>
        <taxon>Pseudomonadati</taxon>
        <taxon>Pseudomonadota</taxon>
        <taxon>Gammaproteobacteria</taxon>
        <taxon>Alteromonadales</taxon>
        <taxon>Colwelliaceae</taxon>
        <taxon>Colwellia</taxon>
    </lineage>
</organism>
<feature type="signal peptide" evidence="4">
    <location>
        <begin position="1"/>
        <end position="25"/>
    </location>
</feature>
<dbReference type="Proteomes" id="UP000029868">
    <property type="component" value="Unassembled WGS sequence"/>
</dbReference>
<feature type="domain" description="Alpha-2-macroglobulin bait region" evidence="5">
    <location>
        <begin position="804"/>
        <end position="948"/>
    </location>
</feature>
<name>A0A099KJ40_COLPS</name>
<dbReference type="InterPro" id="IPR002890">
    <property type="entry name" value="MG2"/>
</dbReference>
<evidence type="ECO:0000259" key="5">
    <source>
        <dbReference type="SMART" id="SM01359"/>
    </source>
</evidence>
<dbReference type="InterPro" id="IPR041203">
    <property type="entry name" value="Bact_A2M_MG5"/>
</dbReference>
<dbReference type="PIRSF" id="PIRSF038980">
    <property type="entry name" value="A2M_bac"/>
    <property type="match status" value="1"/>
</dbReference>
<dbReference type="Pfam" id="PF11974">
    <property type="entry name" value="bMG3"/>
    <property type="match status" value="1"/>
</dbReference>
<dbReference type="InterPro" id="IPR008930">
    <property type="entry name" value="Terpenoid_cyclase/PrenylTrfase"/>
</dbReference>
<keyword evidence="2 4" id="KW-0732">Signal</keyword>
<gene>
    <name evidence="7" type="ORF">GAB14E_0518</name>
</gene>
<dbReference type="SUPFAM" id="SSF48239">
    <property type="entry name" value="Terpenoid cyclases/Protein prenyltransferases"/>
    <property type="match status" value="1"/>
</dbReference>
<dbReference type="InterPro" id="IPR011626">
    <property type="entry name" value="Alpha-macroglobulin_TED"/>
</dbReference>
<proteinExistence type="inferred from homology"/>
<dbReference type="InterPro" id="IPR026284">
    <property type="entry name" value="A2MG_proteobact"/>
</dbReference>
<feature type="chain" id="PRO_5001948693" evidence="4">
    <location>
        <begin position="26"/>
        <end position="1702"/>
    </location>
</feature>
<dbReference type="EMBL" id="JQEC01000044">
    <property type="protein sequence ID" value="KGJ90854.1"/>
    <property type="molecule type" value="Genomic_DNA"/>
</dbReference>
<dbReference type="PATRIC" id="fig|28229.3.peg.3177"/>
<dbReference type="InterPro" id="IPR047565">
    <property type="entry name" value="Alpha-macroglob_thiol-ester_cl"/>
</dbReference>
<dbReference type="Pfam" id="PF17972">
    <property type="entry name" value="bMG5"/>
    <property type="match status" value="1"/>
</dbReference>
<dbReference type="PROSITE" id="PS51257">
    <property type="entry name" value="PROKAR_LIPOPROTEIN"/>
    <property type="match status" value="1"/>
</dbReference>
<dbReference type="InterPro" id="IPR011625">
    <property type="entry name" value="A2M_N_BRD"/>
</dbReference>
<dbReference type="Pfam" id="PF17973">
    <property type="entry name" value="bMG10"/>
    <property type="match status" value="1"/>
</dbReference>
<dbReference type="InterPro" id="IPR001599">
    <property type="entry name" value="Macroglobln_a2"/>
</dbReference>
<evidence type="ECO:0000256" key="3">
    <source>
        <dbReference type="SAM" id="MobiDB-lite"/>
    </source>
</evidence>
<evidence type="ECO:0000256" key="2">
    <source>
        <dbReference type="ARBA" id="ARBA00022729"/>
    </source>
</evidence>
<dbReference type="Pfam" id="PF21142">
    <property type="entry name" value="A2M_bMG2"/>
    <property type="match status" value="1"/>
</dbReference>
<comment type="caution">
    <text evidence="7">The sequence shown here is derived from an EMBL/GenBank/DDBJ whole genome shotgun (WGS) entry which is preliminary data.</text>
</comment>
<dbReference type="GO" id="GO:0004866">
    <property type="term" value="F:endopeptidase inhibitor activity"/>
    <property type="evidence" value="ECO:0007669"/>
    <property type="project" value="InterPro"/>
</dbReference>
<protein>
    <submittedName>
        <fullName evidence="7">Alpha-2-macroglobulin domain protein 2</fullName>
    </submittedName>
</protein>
<dbReference type="InterPro" id="IPR041246">
    <property type="entry name" value="Bact_MG10"/>
</dbReference>
<dbReference type="InterPro" id="IPR051802">
    <property type="entry name" value="YfhM-like"/>
</dbReference>
<dbReference type="InterPro" id="IPR041462">
    <property type="entry name" value="Bact_A2M_MG6"/>
</dbReference>
<feature type="compositionally biased region" description="Low complexity" evidence="3">
    <location>
        <begin position="61"/>
        <end position="77"/>
    </location>
</feature>
<dbReference type="RefSeq" id="WP_052093835.1">
    <property type="nucleotide sequence ID" value="NZ_JQEC01000044.1"/>
</dbReference>
<dbReference type="Gene3D" id="1.50.10.20">
    <property type="match status" value="1"/>
</dbReference>
<feature type="compositionally biased region" description="Polar residues" evidence="3">
    <location>
        <begin position="26"/>
        <end position="40"/>
    </location>
</feature>
<dbReference type="SMART" id="SM01419">
    <property type="entry name" value="Thiol-ester_cl"/>
    <property type="match status" value="1"/>
</dbReference>
<dbReference type="Gene3D" id="2.60.40.1930">
    <property type="match status" value="1"/>
</dbReference>
<dbReference type="OrthoDB" id="9767116at2"/>
<evidence type="ECO:0000256" key="1">
    <source>
        <dbReference type="ARBA" id="ARBA00010556"/>
    </source>
</evidence>